<dbReference type="PROSITE" id="PS50932">
    <property type="entry name" value="HTH_LACI_2"/>
    <property type="match status" value="1"/>
</dbReference>
<dbReference type="EMBL" id="QKWH01000013">
    <property type="protein sequence ID" value="PZR52035.1"/>
    <property type="molecule type" value="Genomic_DNA"/>
</dbReference>
<dbReference type="Pfam" id="PF00356">
    <property type="entry name" value="LacI"/>
    <property type="match status" value="1"/>
</dbReference>
<evidence type="ECO:0000256" key="3">
    <source>
        <dbReference type="ARBA" id="ARBA00023163"/>
    </source>
</evidence>
<dbReference type="CDD" id="cd01392">
    <property type="entry name" value="HTH_LacI"/>
    <property type="match status" value="1"/>
</dbReference>
<dbReference type="PANTHER" id="PTHR30146:SF153">
    <property type="entry name" value="LACTOSE OPERON REPRESSOR"/>
    <property type="match status" value="1"/>
</dbReference>
<protein>
    <submittedName>
        <fullName evidence="5">LacI family transcriptional regulator</fullName>
    </submittedName>
</protein>
<evidence type="ECO:0000313" key="6">
    <source>
        <dbReference type="Proteomes" id="UP000248783"/>
    </source>
</evidence>
<accession>A0A2W5WW30</accession>
<dbReference type="AlphaFoldDB" id="A0A2W5WW30"/>
<name>A0A2W5WW30_9MICO</name>
<proteinExistence type="predicted"/>
<dbReference type="SUPFAM" id="SSF53822">
    <property type="entry name" value="Periplasmic binding protein-like I"/>
    <property type="match status" value="1"/>
</dbReference>
<dbReference type="RefSeq" id="WP_111251794.1">
    <property type="nucleotide sequence ID" value="NZ_QKWH01000013.1"/>
</dbReference>
<keyword evidence="3" id="KW-0804">Transcription</keyword>
<dbReference type="GO" id="GO:0000976">
    <property type="term" value="F:transcription cis-regulatory region binding"/>
    <property type="evidence" value="ECO:0007669"/>
    <property type="project" value="TreeGrafter"/>
</dbReference>
<dbReference type="GO" id="GO:0003700">
    <property type="term" value="F:DNA-binding transcription factor activity"/>
    <property type="evidence" value="ECO:0007669"/>
    <property type="project" value="TreeGrafter"/>
</dbReference>
<keyword evidence="6" id="KW-1185">Reference proteome</keyword>
<dbReference type="SMART" id="SM00354">
    <property type="entry name" value="HTH_LACI"/>
    <property type="match status" value="1"/>
</dbReference>
<dbReference type="InterPro" id="IPR028082">
    <property type="entry name" value="Peripla_BP_I"/>
</dbReference>
<keyword evidence="1" id="KW-0805">Transcription regulation</keyword>
<dbReference type="PANTHER" id="PTHR30146">
    <property type="entry name" value="LACI-RELATED TRANSCRIPTIONAL REPRESSOR"/>
    <property type="match status" value="1"/>
</dbReference>
<organism evidence="5 6">
    <name type="scientific">Xylanimonas oleitrophica</name>
    <dbReference type="NCBI Taxonomy" id="2607479"/>
    <lineage>
        <taxon>Bacteria</taxon>
        <taxon>Bacillati</taxon>
        <taxon>Actinomycetota</taxon>
        <taxon>Actinomycetes</taxon>
        <taxon>Micrococcales</taxon>
        <taxon>Promicromonosporaceae</taxon>
        <taxon>Xylanimonas</taxon>
    </lineage>
</organism>
<keyword evidence="2" id="KW-0238">DNA-binding</keyword>
<sequence length="353" mass="36977">MTDQASARRATLADVAAAAGVSKATVSKALNGRDDVAAETRERVLAAVTALDYRPTTSRSGAPERRALTVVFDIPASPYILNVLQGVLAAATEERLDLLTRLAPDRAVRTQRAAAREWVAEQRDRGVAGIVGLTLTAPLALIDAAADADLPFVMVDPVDTSHPRMVSVGSSNWAGARTATDHLVALGHRRIGWIGGPEGSDAARDRFYGFSAALDAAGLPLDPALVRADRFDVATGARHARDLLTLPHPPTAVMAADDELAVGVLATAHELGIRVPEDLSVTGFDDTPQAAWTTPPLTTVHQPLDGMGRMAVQTVVAMSEGALPASRHVELATSLTVRGSTARAPQGAARARQ</sequence>
<evidence type="ECO:0000256" key="2">
    <source>
        <dbReference type="ARBA" id="ARBA00023125"/>
    </source>
</evidence>
<gene>
    <name evidence="5" type="ORF">DNL40_13545</name>
</gene>
<dbReference type="InterPro" id="IPR046335">
    <property type="entry name" value="LacI/GalR-like_sensor"/>
</dbReference>
<dbReference type="PROSITE" id="PS00356">
    <property type="entry name" value="HTH_LACI_1"/>
    <property type="match status" value="1"/>
</dbReference>
<dbReference type="InterPro" id="IPR000843">
    <property type="entry name" value="HTH_LacI"/>
</dbReference>
<reference evidence="5 6" key="1">
    <citation type="submission" date="2018-06" db="EMBL/GenBank/DDBJ databases">
        <title>Whole genome sequencing of a novel hydrocarbon degrading bacterial strain, PW21 isolated from oil contaminated produced water sample.</title>
        <authorList>
            <person name="Nagkirti P."/>
            <person name="Shaikh A."/>
            <person name="Gowdaman V."/>
            <person name="Engineer A.E."/>
            <person name="Dagar S."/>
            <person name="Dhakephalkar P.K."/>
        </authorList>
    </citation>
    <scope>NUCLEOTIDE SEQUENCE [LARGE SCALE GENOMIC DNA]</scope>
    <source>
        <strain evidence="5 6">PW21</strain>
    </source>
</reference>
<dbReference type="InterPro" id="IPR010982">
    <property type="entry name" value="Lambda_DNA-bd_dom_sf"/>
</dbReference>
<evidence type="ECO:0000259" key="4">
    <source>
        <dbReference type="PROSITE" id="PS50932"/>
    </source>
</evidence>
<dbReference type="Gene3D" id="3.40.50.2300">
    <property type="match status" value="2"/>
</dbReference>
<feature type="domain" description="HTH lacI-type" evidence="4">
    <location>
        <begin position="10"/>
        <end position="64"/>
    </location>
</feature>
<dbReference type="Proteomes" id="UP000248783">
    <property type="component" value="Unassembled WGS sequence"/>
</dbReference>
<dbReference type="Gene3D" id="1.10.260.40">
    <property type="entry name" value="lambda repressor-like DNA-binding domains"/>
    <property type="match status" value="1"/>
</dbReference>
<evidence type="ECO:0000313" key="5">
    <source>
        <dbReference type="EMBL" id="PZR52035.1"/>
    </source>
</evidence>
<dbReference type="SUPFAM" id="SSF47413">
    <property type="entry name" value="lambda repressor-like DNA-binding domains"/>
    <property type="match status" value="1"/>
</dbReference>
<dbReference type="Pfam" id="PF13377">
    <property type="entry name" value="Peripla_BP_3"/>
    <property type="match status" value="1"/>
</dbReference>
<evidence type="ECO:0000256" key="1">
    <source>
        <dbReference type="ARBA" id="ARBA00023015"/>
    </source>
</evidence>
<comment type="caution">
    <text evidence="5">The sequence shown here is derived from an EMBL/GenBank/DDBJ whole genome shotgun (WGS) entry which is preliminary data.</text>
</comment>